<protein>
    <recommendedName>
        <fullName evidence="3">Four helix bundle protein</fullName>
    </recommendedName>
</protein>
<accession>A0A2M7BCZ5</accession>
<dbReference type="InterPro" id="IPR036583">
    <property type="entry name" value="23S_rRNA_IVS_sf"/>
</dbReference>
<evidence type="ECO:0008006" key="3">
    <source>
        <dbReference type="Google" id="ProtNLM"/>
    </source>
</evidence>
<evidence type="ECO:0000313" key="2">
    <source>
        <dbReference type="Proteomes" id="UP000229631"/>
    </source>
</evidence>
<gene>
    <name evidence="1" type="ORF">COS54_01950</name>
</gene>
<dbReference type="Proteomes" id="UP000229631">
    <property type="component" value="Unassembled WGS sequence"/>
</dbReference>
<evidence type="ECO:0000313" key="1">
    <source>
        <dbReference type="EMBL" id="PIV00958.1"/>
    </source>
</evidence>
<name>A0A2M7BCZ5_9BACT</name>
<dbReference type="Gene3D" id="1.20.1440.60">
    <property type="entry name" value="23S rRNA-intervening sequence"/>
    <property type="match status" value="1"/>
</dbReference>
<proteinExistence type="predicted"/>
<dbReference type="SUPFAM" id="SSF158446">
    <property type="entry name" value="IVS-encoded protein-like"/>
    <property type="match status" value="1"/>
</dbReference>
<dbReference type="AlphaFoldDB" id="A0A2M7BCZ5"/>
<organism evidence="1 2">
    <name type="scientific">Candidatus Shapirobacteria bacterium CG03_land_8_20_14_0_80_39_12</name>
    <dbReference type="NCBI Taxonomy" id="1974879"/>
    <lineage>
        <taxon>Bacteria</taxon>
        <taxon>Candidatus Shapironibacteriota</taxon>
    </lineage>
</organism>
<reference evidence="2" key="1">
    <citation type="submission" date="2017-09" db="EMBL/GenBank/DDBJ databases">
        <title>Depth-based differentiation of microbial function through sediment-hosted aquifers and enrichment of novel symbionts in the deep terrestrial subsurface.</title>
        <authorList>
            <person name="Probst A.J."/>
            <person name="Ladd B."/>
            <person name="Jarett J.K."/>
            <person name="Geller-Mcgrath D.E."/>
            <person name="Sieber C.M.K."/>
            <person name="Emerson J.B."/>
            <person name="Anantharaman K."/>
            <person name="Thomas B.C."/>
            <person name="Malmstrom R."/>
            <person name="Stieglmeier M."/>
            <person name="Klingl A."/>
            <person name="Woyke T."/>
            <person name="Ryan C.M."/>
            <person name="Banfield J.F."/>
        </authorList>
    </citation>
    <scope>NUCLEOTIDE SEQUENCE [LARGE SCALE GENOMIC DNA]</scope>
</reference>
<dbReference type="EMBL" id="PEVC01000037">
    <property type="protein sequence ID" value="PIV00958.1"/>
    <property type="molecule type" value="Genomic_DNA"/>
</dbReference>
<sequence>MEGYKQLLSYKLTLIQFCLTWEFVPIYYSKIEDGRQRDQLKQASRSKKQNIVEGSEERSISSKLKLYDVARASSGKLGEDFEDILRLEHLARWNKNDPRLSILRQKIEVFDPSDSSYPPSPSCSSVLEALGARRTIGIRWTREEIETIVNYLIDLNIRSTYLLDQQIRAVEEKHQKEGGYNENLLKKRLEYRKNSQK</sequence>
<comment type="caution">
    <text evidence="1">The sequence shown here is derived from an EMBL/GenBank/DDBJ whole genome shotgun (WGS) entry which is preliminary data.</text>
</comment>